<evidence type="ECO:0000256" key="5">
    <source>
        <dbReference type="SAM" id="MobiDB-lite"/>
    </source>
</evidence>
<dbReference type="Proteomes" id="UP000585474">
    <property type="component" value="Unassembled WGS sequence"/>
</dbReference>
<accession>A0A7J0E1Y6</accession>
<evidence type="ECO:0000259" key="6">
    <source>
        <dbReference type="PROSITE" id="PS00036"/>
    </source>
</evidence>
<protein>
    <submittedName>
        <fullName evidence="7">Basic-leucine zipper (BZIP) transcription factor family protein</fullName>
    </submittedName>
</protein>
<dbReference type="GO" id="GO:0003700">
    <property type="term" value="F:DNA-binding transcription factor activity"/>
    <property type="evidence" value="ECO:0007669"/>
    <property type="project" value="InterPro"/>
</dbReference>
<evidence type="ECO:0000313" key="8">
    <source>
        <dbReference type="Proteomes" id="UP000585474"/>
    </source>
</evidence>
<dbReference type="GO" id="GO:0005634">
    <property type="term" value="C:nucleus"/>
    <property type="evidence" value="ECO:0007669"/>
    <property type="project" value="UniProtKB-SubCell"/>
</dbReference>
<feature type="region of interest" description="Disordered" evidence="5">
    <location>
        <begin position="37"/>
        <end position="70"/>
    </location>
</feature>
<keyword evidence="4" id="KW-0175">Coiled coil</keyword>
<name>A0A7J0E1Y6_9ERIC</name>
<dbReference type="PROSITE" id="PS00036">
    <property type="entry name" value="BZIP_BASIC"/>
    <property type="match status" value="1"/>
</dbReference>
<keyword evidence="3" id="KW-0539">Nucleus</keyword>
<dbReference type="InterPro" id="IPR043452">
    <property type="entry name" value="BZIP46-like"/>
</dbReference>
<evidence type="ECO:0000256" key="1">
    <source>
        <dbReference type="ARBA" id="ARBA00004123"/>
    </source>
</evidence>
<dbReference type="Gene3D" id="1.20.5.170">
    <property type="match status" value="1"/>
</dbReference>
<dbReference type="CDD" id="cd14707">
    <property type="entry name" value="bZIP_plant_BZIP46"/>
    <property type="match status" value="1"/>
</dbReference>
<keyword evidence="8" id="KW-1185">Reference proteome</keyword>
<dbReference type="EMBL" id="BJWL01000001">
    <property type="protein sequence ID" value="GFY80410.1"/>
    <property type="molecule type" value="Genomic_DNA"/>
</dbReference>
<reference evidence="7 8" key="1">
    <citation type="submission" date="2019-07" db="EMBL/GenBank/DDBJ databases">
        <title>De Novo Assembly of kiwifruit Actinidia rufa.</title>
        <authorList>
            <person name="Sugita-Konishi S."/>
            <person name="Sato K."/>
            <person name="Mori E."/>
            <person name="Abe Y."/>
            <person name="Kisaki G."/>
            <person name="Hamano K."/>
            <person name="Suezawa K."/>
            <person name="Otani M."/>
            <person name="Fukuda T."/>
            <person name="Manabe T."/>
            <person name="Gomi K."/>
            <person name="Tabuchi M."/>
            <person name="Akimitsu K."/>
            <person name="Kataoka I."/>
        </authorList>
    </citation>
    <scope>NUCLEOTIDE SEQUENCE [LARGE SCALE GENOMIC DNA]</scope>
    <source>
        <strain evidence="8">cv. Fuchu</strain>
    </source>
</reference>
<gene>
    <name evidence="7" type="ORF">Acr_01g0002190</name>
</gene>
<dbReference type="AlphaFoldDB" id="A0A7J0E1Y6"/>
<comment type="subcellular location">
    <subcellularLocation>
        <location evidence="1">Nucleus</location>
    </subcellularLocation>
</comment>
<dbReference type="PANTHER" id="PTHR22952:SF433">
    <property type="entry name" value="PROTEIN FD"/>
    <property type="match status" value="1"/>
</dbReference>
<dbReference type="InterPro" id="IPR046347">
    <property type="entry name" value="bZIP_sf"/>
</dbReference>
<dbReference type="GO" id="GO:0045893">
    <property type="term" value="P:positive regulation of DNA-templated transcription"/>
    <property type="evidence" value="ECO:0007669"/>
    <property type="project" value="InterPro"/>
</dbReference>
<evidence type="ECO:0000256" key="4">
    <source>
        <dbReference type="SAM" id="Coils"/>
    </source>
</evidence>
<dbReference type="InterPro" id="IPR004827">
    <property type="entry name" value="bZIP"/>
</dbReference>
<dbReference type="GO" id="GO:0003677">
    <property type="term" value="F:DNA binding"/>
    <property type="evidence" value="ECO:0007669"/>
    <property type="project" value="UniProtKB-KW"/>
</dbReference>
<feature type="coiled-coil region" evidence="4">
    <location>
        <begin position="188"/>
        <end position="215"/>
    </location>
</feature>
<evidence type="ECO:0000256" key="2">
    <source>
        <dbReference type="ARBA" id="ARBA00023125"/>
    </source>
</evidence>
<dbReference type="SUPFAM" id="SSF57959">
    <property type="entry name" value="Leucine zipper domain"/>
    <property type="match status" value="1"/>
</dbReference>
<evidence type="ECO:0000256" key="3">
    <source>
        <dbReference type="ARBA" id="ARBA00023242"/>
    </source>
</evidence>
<dbReference type="PANTHER" id="PTHR22952">
    <property type="entry name" value="CAMP-RESPONSE ELEMENT BINDING PROTEIN-RELATED"/>
    <property type="match status" value="1"/>
</dbReference>
<comment type="caution">
    <text evidence="7">The sequence shown here is derived from an EMBL/GenBank/DDBJ whole genome shotgun (WGS) entry which is preliminary data.</text>
</comment>
<organism evidence="7 8">
    <name type="scientific">Actinidia rufa</name>
    <dbReference type="NCBI Taxonomy" id="165716"/>
    <lineage>
        <taxon>Eukaryota</taxon>
        <taxon>Viridiplantae</taxon>
        <taxon>Streptophyta</taxon>
        <taxon>Embryophyta</taxon>
        <taxon>Tracheophyta</taxon>
        <taxon>Spermatophyta</taxon>
        <taxon>Magnoliopsida</taxon>
        <taxon>eudicotyledons</taxon>
        <taxon>Gunneridae</taxon>
        <taxon>Pentapetalae</taxon>
        <taxon>asterids</taxon>
        <taxon>Ericales</taxon>
        <taxon>Actinidiaceae</taxon>
        <taxon>Actinidia</taxon>
    </lineage>
</organism>
<feature type="domain" description="BZIP" evidence="6">
    <location>
        <begin position="132"/>
        <end position="147"/>
    </location>
</feature>
<keyword evidence="2" id="KW-0238">DNA-binding</keyword>
<evidence type="ECO:0000313" key="7">
    <source>
        <dbReference type="EMBL" id="GFY80410.1"/>
    </source>
</evidence>
<proteinExistence type="predicted"/>
<sequence length="215" mass="24503">MEEVWENINLASLHDNLARSDPTRTNHNLALNFQDFLARPVDRNPPNTTSGGRISPEPPPPPSLSLNSGTDQFNYLLSHSDPLRSNPILQALPVLNGPPPNADPFDIDLTSSDTGRKRLPECENNSADRRHKRMIKNRESASRSRARKQECSSLLCIPYTYTSSSEFICSFFFKKNQYFVQCIFAAYTNELELEVAHLMEENARLKRQQQQQQVN</sequence>
<dbReference type="OrthoDB" id="644067at2759"/>